<evidence type="ECO:0000256" key="19">
    <source>
        <dbReference type="SAM" id="MobiDB-lite"/>
    </source>
</evidence>
<dbReference type="InterPro" id="IPR001680">
    <property type="entry name" value="WD40_rpt"/>
</dbReference>
<comment type="similarity">
    <text evidence="3">Belongs to the TRAPP small subunits family. Sedlin subfamily.</text>
</comment>
<evidence type="ECO:0000313" key="21">
    <source>
        <dbReference type="Proteomes" id="UP000183832"/>
    </source>
</evidence>
<feature type="repeat" description="WD" evidence="18">
    <location>
        <begin position="484"/>
        <end position="525"/>
    </location>
</feature>
<keyword evidence="21" id="KW-1185">Reference proteome</keyword>
<dbReference type="PANTHER" id="PTHR19862">
    <property type="entry name" value="WD REPEAT-CONTAINING PROTEIN 48"/>
    <property type="match status" value="1"/>
</dbReference>
<dbReference type="GO" id="GO:0006888">
    <property type="term" value="P:endoplasmic reticulum to Golgi vesicle-mediated transport"/>
    <property type="evidence" value="ECO:0007669"/>
    <property type="project" value="InterPro"/>
</dbReference>
<dbReference type="SUPFAM" id="SSF50978">
    <property type="entry name" value="WD40 repeat-like"/>
    <property type="match status" value="1"/>
</dbReference>
<comment type="subunit">
    <text evidence="16">Catalytic component of the Usp12-46 deubiquitylase complex consisting of Usp12-46, Wdr20 and Uaf1; regulatory subunit that, together wtih Wdr20, stabilizes Usp12-46. The Usp12-46 deubiquitylase complex associates with arr/arrow; the interaction leads to deubiquitination and stabilization of arr/arrow.</text>
</comment>
<dbReference type="InterPro" id="IPR015943">
    <property type="entry name" value="WD40/YVTN_repeat-like_dom_sf"/>
</dbReference>
<dbReference type="InterPro" id="IPR044760">
    <property type="entry name" value="TRAPPC2L"/>
</dbReference>
<dbReference type="EMBL" id="CVRI01000067">
    <property type="protein sequence ID" value="CRL06861.1"/>
    <property type="molecule type" value="Genomic_DNA"/>
</dbReference>
<sequence>MSFLTNKKVLLMSGVGTIAGIGIIIKDFMQGEKYRNPIKVGGKVMIVTGANTGIGKETATELAKRKATVYLACRSLHRCEETRRKIILETKNKNVFCRELDLGSFQSIKSFVKRFKAEQKRLDVLINNAGVMRCPRMLTNEGFEMQIGVNHMGHFLLTHLLLDYLNKSAPSRIVNVSSIAHNRGEINTADLNSEKSYDPTKAYEQSKLANILFTRKLAKHLEGTGVTVNALHPGIVDTELARHMGAYNSFFAKIFFYPLVWPFLKAPISGAQTSIYCAIDPELEKVTGKYFSDCKEAPVAPQAEDDAMADFLWKVSFVIRDAEEKRHKRGVNALQLDQNNGRLFSCGRDAIIRIWNTNVSNMDSSYIQSLEHHNDWVNDIVLCCGGRNLISASCDTTVKVWNAHKGFCMSTLRTHRDYVQALAYAKDREQVASAGLDKQIFLWDVNTLTALTASNNTVTSKEIHFLIKKGKEIKFYNFLLASSLTGSKHSIYGLAINPSGTIIASGSTENVIRCWDPRTCNRLIKLKGHTENIKSLVISTDGSHILSGSSDGTIKLWSVGQQRCIQTISIHNEGVWSLLVNENFTHVISGSRDKKIFLTEIRNPYNSVLVCEEKAPILNMCYNLDHTGIWTTTWNSDIKMWKLPKTNADKSLSSQQNSSNLSLNEQQPIIPFNTSEEKCIKGGAAIEKYVVLNDKRFMVTRDTEQNVAIYDVLKVIKVETLGKVDFDETVKARNKMVYVPNWFTVDLKTGMPTIVLGQDEVDCFAAWVSATEAGLGTGHAENGSDPKVNYGSLLLQALLEYWSQPIADMDNDIRGNEYFKVPKYTPILFSEVGGRTGCRLLVRDAAGDTESALLHEAVPSWVADVVIDRNIPRFIKIPFFLLPHPMMVKQDRMKKDRLIANEFIQCRKVCEHVLDKILMEIPPTNGTGVNSNSSQNNSDASEGSQIPAEDKIELLCNDVVCDPSMDLRTVKHFIWKQSSDLTFHYKTKPNFSMSCSVAIISKDNSPLYVLTSNIDKEIELLYRIHSALDIVDEKCNGTSNKNPDLRDLFLGLLYATENYKIYGYMTNTKIKFILVVDSLNSAFRENEIRTIFRNIHQEYVNFISNPFVIPNEPIFSKTFDKNIRSKIDCYGTK</sequence>
<dbReference type="STRING" id="568069.A0A1J1J354"/>
<evidence type="ECO:0000256" key="15">
    <source>
        <dbReference type="ARBA" id="ARBA00049607"/>
    </source>
</evidence>
<gene>
    <name evidence="20" type="ORF">CLUMA_CG019492</name>
</gene>
<keyword evidence="11" id="KW-0813">Transport</keyword>
<feature type="repeat" description="WD" evidence="18">
    <location>
        <begin position="370"/>
        <end position="411"/>
    </location>
</feature>
<dbReference type="GO" id="GO:0048471">
    <property type="term" value="C:perinuclear region of cytoplasm"/>
    <property type="evidence" value="ECO:0007669"/>
    <property type="project" value="UniProtKB-SubCell"/>
</dbReference>
<dbReference type="InterPro" id="IPR036291">
    <property type="entry name" value="NAD(P)-bd_dom_sf"/>
</dbReference>
<comment type="pathway">
    <text evidence="2">Cofactor metabolism; retinol metabolism.</text>
</comment>
<evidence type="ECO:0000256" key="6">
    <source>
        <dbReference type="ARBA" id="ARBA00021538"/>
    </source>
</evidence>
<dbReference type="InterPro" id="IPR020472">
    <property type="entry name" value="WD40_PAC1"/>
</dbReference>
<evidence type="ECO:0000256" key="9">
    <source>
        <dbReference type="ARBA" id="ARBA00022786"/>
    </source>
</evidence>
<comment type="catalytic activity">
    <reaction evidence="17">
        <text>all-trans-retinol + NADP(+) = all-trans-retinal + NADPH + H(+)</text>
        <dbReference type="Rhea" id="RHEA:25033"/>
        <dbReference type="ChEBI" id="CHEBI:15378"/>
        <dbReference type="ChEBI" id="CHEBI:17336"/>
        <dbReference type="ChEBI" id="CHEBI:17898"/>
        <dbReference type="ChEBI" id="CHEBI:57783"/>
        <dbReference type="ChEBI" id="CHEBI:58349"/>
        <dbReference type="EC" id="1.1.1.300"/>
    </reaction>
</comment>
<evidence type="ECO:0000256" key="5">
    <source>
        <dbReference type="ARBA" id="ARBA00012852"/>
    </source>
</evidence>
<dbReference type="CDD" id="cd17041">
    <property type="entry name" value="Ubl_WDR48"/>
    <property type="match status" value="1"/>
</dbReference>
<dbReference type="PRINTS" id="PR00081">
    <property type="entry name" value="GDHRDH"/>
</dbReference>
<dbReference type="Gene3D" id="2.130.10.10">
    <property type="entry name" value="YVTN repeat-like/Quinoprotein amine dehydrogenase"/>
    <property type="match status" value="2"/>
</dbReference>
<feature type="region of interest" description="Disordered" evidence="19">
    <location>
        <begin position="925"/>
        <end position="944"/>
    </location>
</feature>
<evidence type="ECO:0000256" key="17">
    <source>
        <dbReference type="ARBA" id="ARBA00050568"/>
    </source>
</evidence>
<dbReference type="InterPro" id="IPR036322">
    <property type="entry name" value="WD40_repeat_dom_sf"/>
</dbReference>
<keyword evidence="10" id="KW-0521">NADP</keyword>
<keyword evidence="7 18" id="KW-0853">WD repeat</keyword>
<dbReference type="Gene3D" id="3.40.50.720">
    <property type="entry name" value="NAD(P)-binding Rossmann-like Domain"/>
    <property type="match status" value="1"/>
</dbReference>
<reference evidence="20 21" key="1">
    <citation type="submission" date="2015-04" db="EMBL/GenBank/DDBJ databases">
        <authorList>
            <person name="Syromyatnikov M.Y."/>
            <person name="Popov V.N."/>
        </authorList>
    </citation>
    <scope>NUCLEOTIDE SEQUENCE [LARGE SCALE GENOMIC DNA]</scope>
</reference>
<dbReference type="Gene3D" id="3.30.450.70">
    <property type="match status" value="1"/>
</dbReference>
<dbReference type="InterPro" id="IPR006722">
    <property type="entry name" value="Sedlin"/>
</dbReference>
<dbReference type="GO" id="GO:0000724">
    <property type="term" value="P:double-strand break repair via homologous recombination"/>
    <property type="evidence" value="ECO:0007669"/>
    <property type="project" value="TreeGrafter"/>
</dbReference>
<dbReference type="CDD" id="cd14854">
    <property type="entry name" value="TRAPPC2L"/>
    <property type="match status" value="1"/>
</dbReference>
<dbReference type="Pfam" id="PF11816">
    <property type="entry name" value="DUF3337"/>
    <property type="match status" value="1"/>
</dbReference>
<keyword evidence="9" id="KW-0833">Ubl conjugation pathway</keyword>
<protein>
    <recommendedName>
        <fullName evidence="14">Trafficking protein particle complex subunit 2-like protein</fullName>
        <ecNumber evidence="5">1.1.1.300</ecNumber>
    </recommendedName>
    <alternativeName>
        <fullName evidence="6">WD repeat-containing protein 48 homolog</fullName>
    </alternativeName>
</protein>
<dbReference type="Proteomes" id="UP000183832">
    <property type="component" value="Unassembled WGS sequence"/>
</dbReference>
<feature type="repeat" description="WD" evidence="18">
    <location>
        <begin position="526"/>
        <end position="567"/>
    </location>
</feature>
<keyword evidence="11" id="KW-0931">ER-Golgi transport</keyword>
<dbReference type="FunFam" id="3.40.50.720:FF:000145">
    <property type="entry name" value="Retinol dehydrogenase 12"/>
    <property type="match status" value="1"/>
</dbReference>
<evidence type="ECO:0000256" key="16">
    <source>
        <dbReference type="ARBA" id="ARBA00049682"/>
    </source>
</evidence>
<keyword evidence="8" id="KW-0677">Repeat</keyword>
<evidence type="ECO:0000256" key="14">
    <source>
        <dbReference type="ARBA" id="ARBA00024408"/>
    </source>
</evidence>
<evidence type="ECO:0000256" key="4">
    <source>
        <dbReference type="ARBA" id="ARBA00006917"/>
    </source>
</evidence>
<dbReference type="SUPFAM" id="SSF51735">
    <property type="entry name" value="NAD(P)-binding Rossmann-fold domains"/>
    <property type="match status" value="1"/>
</dbReference>
<dbReference type="EC" id="1.1.1.300" evidence="5"/>
<evidence type="ECO:0000256" key="3">
    <source>
        <dbReference type="ARBA" id="ARBA00006626"/>
    </source>
</evidence>
<dbReference type="PANTHER" id="PTHR19862:SF14">
    <property type="entry name" value="WD REPEAT-CONTAINING PROTEIN 48"/>
    <property type="match status" value="1"/>
</dbReference>
<dbReference type="PRINTS" id="PR00080">
    <property type="entry name" value="SDRFAMILY"/>
</dbReference>
<evidence type="ECO:0000256" key="2">
    <source>
        <dbReference type="ARBA" id="ARBA00004891"/>
    </source>
</evidence>
<evidence type="ECO:0000256" key="11">
    <source>
        <dbReference type="ARBA" id="ARBA00022892"/>
    </source>
</evidence>
<dbReference type="PROSITE" id="PS00678">
    <property type="entry name" value="WD_REPEATS_1"/>
    <property type="match status" value="1"/>
</dbReference>
<evidence type="ECO:0000256" key="8">
    <source>
        <dbReference type="ARBA" id="ARBA00022737"/>
    </source>
</evidence>
<dbReference type="OrthoDB" id="2421129at2759"/>
<keyword evidence="13" id="KW-0443">Lipid metabolism</keyword>
<dbReference type="GO" id="GO:0043130">
    <property type="term" value="F:ubiquitin binding"/>
    <property type="evidence" value="ECO:0007669"/>
    <property type="project" value="TreeGrafter"/>
</dbReference>
<evidence type="ECO:0000256" key="1">
    <source>
        <dbReference type="ARBA" id="ARBA00004556"/>
    </source>
</evidence>
<dbReference type="InterPro" id="IPR019775">
    <property type="entry name" value="WD40_repeat_CS"/>
</dbReference>
<evidence type="ECO:0000313" key="20">
    <source>
        <dbReference type="EMBL" id="CRL06861.1"/>
    </source>
</evidence>
<dbReference type="Pfam" id="PF04628">
    <property type="entry name" value="Sedlin_N"/>
    <property type="match status" value="1"/>
</dbReference>
<organism evidence="20 21">
    <name type="scientific">Clunio marinus</name>
    <dbReference type="NCBI Taxonomy" id="568069"/>
    <lineage>
        <taxon>Eukaryota</taxon>
        <taxon>Metazoa</taxon>
        <taxon>Ecdysozoa</taxon>
        <taxon>Arthropoda</taxon>
        <taxon>Hexapoda</taxon>
        <taxon>Insecta</taxon>
        <taxon>Pterygota</taxon>
        <taxon>Neoptera</taxon>
        <taxon>Endopterygota</taxon>
        <taxon>Diptera</taxon>
        <taxon>Nematocera</taxon>
        <taxon>Chironomoidea</taxon>
        <taxon>Chironomidae</taxon>
        <taxon>Clunio</taxon>
    </lineage>
</organism>
<feature type="repeat" description="WD" evidence="18">
    <location>
        <begin position="324"/>
        <end position="365"/>
    </location>
</feature>
<evidence type="ECO:0000256" key="10">
    <source>
        <dbReference type="ARBA" id="ARBA00022857"/>
    </source>
</evidence>
<comment type="function">
    <text evidence="15">Regulatory component of the Usp12-46 deubiquitylase complex. activates deubiquitination by increasing the catalytic turnover without increasing the affinity of deubiquitinating enzymes for the substrate. The complex deubiquitylates the wg/wingless-signaling receptor arr/arrow, which stabilizes the receptor and increases its concentration at the cell surface; this enhances the sensitivity of cells to wg/wingless-signal stimulation. This increases the amplitude and spatial range of the signaling response to the wg/wingless morphogen gradient, facilitating the precise concentration-dependent regulation of its target genes. Together with Wdr20 and Usp12-46 required for wg/wingless-mediated signaling in the wing imaginal disc and for wg/wingless-dependent regulation of intestinal stem cell proliferation.</text>
</comment>
<dbReference type="InterPro" id="IPR002347">
    <property type="entry name" value="SDR_fam"/>
</dbReference>
<dbReference type="FunFam" id="2.130.10.10:FF:000543">
    <property type="entry name" value="WD repeat-containing protein 48 homolog"/>
    <property type="match status" value="1"/>
</dbReference>
<evidence type="ECO:0000256" key="7">
    <source>
        <dbReference type="ARBA" id="ARBA00022574"/>
    </source>
</evidence>
<dbReference type="InterPro" id="IPR051246">
    <property type="entry name" value="WDR48"/>
</dbReference>
<proteinExistence type="inferred from homology"/>
<accession>A0A1J1J354</accession>
<dbReference type="AlphaFoldDB" id="A0A1J1J354"/>
<dbReference type="SMART" id="SM00320">
    <property type="entry name" value="WD40"/>
    <property type="match status" value="7"/>
</dbReference>
<dbReference type="InterPro" id="IPR021772">
    <property type="entry name" value="WDR48/Bun107"/>
</dbReference>
<dbReference type="FunFam" id="2.130.10.10:FF:000984">
    <property type="entry name" value="WD repeat-containing protein 48 homolog"/>
    <property type="match status" value="1"/>
</dbReference>
<dbReference type="PRINTS" id="PR00320">
    <property type="entry name" value="GPROTEINBRPT"/>
</dbReference>
<evidence type="ECO:0000256" key="13">
    <source>
        <dbReference type="ARBA" id="ARBA00023098"/>
    </source>
</evidence>
<dbReference type="Pfam" id="PF00400">
    <property type="entry name" value="WD40"/>
    <property type="match status" value="6"/>
</dbReference>
<evidence type="ECO:0000256" key="18">
    <source>
        <dbReference type="PROSITE-ProRule" id="PRU00221"/>
    </source>
</evidence>
<feature type="repeat" description="WD" evidence="18">
    <location>
        <begin position="412"/>
        <end position="453"/>
    </location>
</feature>
<dbReference type="SUPFAM" id="SSF64356">
    <property type="entry name" value="SNARE-like"/>
    <property type="match status" value="1"/>
</dbReference>
<name>A0A1J1J354_9DIPT</name>
<dbReference type="InterPro" id="IPR011012">
    <property type="entry name" value="Longin-like_dom_sf"/>
</dbReference>
<comment type="similarity">
    <text evidence="4">Belongs to the WD repeat WDR48 family.</text>
</comment>
<dbReference type="GO" id="GO:0052650">
    <property type="term" value="F:all-trans-retinol dehydrogenase (NADP+) activity"/>
    <property type="evidence" value="ECO:0007669"/>
    <property type="project" value="UniProtKB-EC"/>
</dbReference>
<comment type="subcellular location">
    <subcellularLocation>
        <location evidence="1">Cytoplasm</location>
        <location evidence="1">Perinuclear region</location>
    </subcellularLocation>
</comment>
<dbReference type="Pfam" id="PF00106">
    <property type="entry name" value="adh_short"/>
    <property type="match status" value="1"/>
</dbReference>
<keyword evidence="12" id="KW-0560">Oxidoreductase</keyword>
<dbReference type="CDD" id="cd00200">
    <property type="entry name" value="WD40"/>
    <property type="match status" value="1"/>
</dbReference>
<evidence type="ECO:0000256" key="12">
    <source>
        <dbReference type="ARBA" id="ARBA00023002"/>
    </source>
</evidence>
<dbReference type="PROSITE" id="PS50082">
    <property type="entry name" value="WD_REPEATS_2"/>
    <property type="match status" value="5"/>
</dbReference>
<dbReference type="PROSITE" id="PS50294">
    <property type="entry name" value="WD_REPEATS_REGION"/>
    <property type="match status" value="5"/>
</dbReference>